<organism evidence="2 3">
    <name type="scientific">Phlebiopsis gigantea (strain 11061_1 CR5-6)</name>
    <name type="common">White-rot fungus</name>
    <name type="synonym">Peniophora gigantea</name>
    <dbReference type="NCBI Taxonomy" id="745531"/>
    <lineage>
        <taxon>Eukaryota</taxon>
        <taxon>Fungi</taxon>
        <taxon>Dikarya</taxon>
        <taxon>Basidiomycota</taxon>
        <taxon>Agaricomycotina</taxon>
        <taxon>Agaricomycetes</taxon>
        <taxon>Polyporales</taxon>
        <taxon>Phanerochaetaceae</taxon>
        <taxon>Phlebiopsis</taxon>
    </lineage>
</organism>
<feature type="compositionally biased region" description="Acidic residues" evidence="1">
    <location>
        <begin position="65"/>
        <end position="81"/>
    </location>
</feature>
<reference evidence="2 3" key="1">
    <citation type="journal article" date="2014" name="PLoS Genet.">
        <title>Analysis of the Phlebiopsis gigantea genome, transcriptome and secretome provides insight into its pioneer colonization strategies of wood.</title>
        <authorList>
            <person name="Hori C."/>
            <person name="Ishida T."/>
            <person name="Igarashi K."/>
            <person name="Samejima M."/>
            <person name="Suzuki H."/>
            <person name="Master E."/>
            <person name="Ferreira P."/>
            <person name="Ruiz-Duenas F.J."/>
            <person name="Held B."/>
            <person name="Canessa P."/>
            <person name="Larrondo L.F."/>
            <person name="Schmoll M."/>
            <person name="Druzhinina I.S."/>
            <person name="Kubicek C.P."/>
            <person name="Gaskell J.A."/>
            <person name="Kersten P."/>
            <person name="St John F."/>
            <person name="Glasner J."/>
            <person name="Sabat G."/>
            <person name="Splinter BonDurant S."/>
            <person name="Syed K."/>
            <person name="Yadav J."/>
            <person name="Mgbeahuruike A.C."/>
            <person name="Kovalchuk A."/>
            <person name="Asiegbu F.O."/>
            <person name="Lackner G."/>
            <person name="Hoffmeister D."/>
            <person name="Rencoret J."/>
            <person name="Gutierrez A."/>
            <person name="Sun H."/>
            <person name="Lindquist E."/>
            <person name="Barry K."/>
            <person name="Riley R."/>
            <person name="Grigoriev I.V."/>
            <person name="Henrissat B."/>
            <person name="Kues U."/>
            <person name="Berka R.M."/>
            <person name="Martinez A.T."/>
            <person name="Covert S.F."/>
            <person name="Blanchette R.A."/>
            <person name="Cullen D."/>
        </authorList>
    </citation>
    <scope>NUCLEOTIDE SEQUENCE [LARGE SCALE GENOMIC DNA]</scope>
    <source>
        <strain evidence="2 3">11061_1 CR5-6</strain>
    </source>
</reference>
<evidence type="ECO:0000256" key="1">
    <source>
        <dbReference type="SAM" id="MobiDB-lite"/>
    </source>
</evidence>
<protein>
    <submittedName>
        <fullName evidence="2">Uncharacterized protein</fullName>
    </submittedName>
</protein>
<accession>A0A0C3PD91</accession>
<dbReference type="Proteomes" id="UP000053257">
    <property type="component" value="Unassembled WGS sequence"/>
</dbReference>
<keyword evidence="3" id="KW-1185">Reference proteome</keyword>
<feature type="compositionally biased region" description="Polar residues" evidence="1">
    <location>
        <begin position="85"/>
        <end position="99"/>
    </location>
</feature>
<dbReference type="EMBL" id="KN840627">
    <property type="protein sequence ID" value="KIP03213.1"/>
    <property type="molecule type" value="Genomic_DNA"/>
</dbReference>
<evidence type="ECO:0000313" key="2">
    <source>
        <dbReference type="EMBL" id="KIP03213.1"/>
    </source>
</evidence>
<dbReference type="AlphaFoldDB" id="A0A0C3PD91"/>
<gene>
    <name evidence="2" type="ORF">PHLGIDRAFT_121773</name>
</gene>
<evidence type="ECO:0000313" key="3">
    <source>
        <dbReference type="Proteomes" id="UP000053257"/>
    </source>
</evidence>
<feature type="region of interest" description="Disordered" evidence="1">
    <location>
        <begin position="58"/>
        <end position="105"/>
    </location>
</feature>
<dbReference type="HOGENOM" id="CLU_2237570_0_0_1"/>
<proteinExistence type="predicted"/>
<sequence>MQISTFDVSSLIEVMPSILIGRFMINLREASSITSQATGSSMSAARFRMSARRLGNIGEPLRLGDDDDPELPDGEGQESLENEYAGSNTSLTAKSSRSMTCCYDL</sequence>
<name>A0A0C3PD91_PHLG1</name>